<dbReference type="EMBL" id="BMGR01000005">
    <property type="protein sequence ID" value="GGG01542.1"/>
    <property type="molecule type" value="Genomic_DNA"/>
</dbReference>
<name>A0A917FSG0_9BACL</name>
<organism evidence="2 3">
    <name type="scientific">Paenibacillus abyssi</name>
    <dbReference type="NCBI Taxonomy" id="1340531"/>
    <lineage>
        <taxon>Bacteria</taxon>
        <taxon>Bacillati</taxon>
        <taxon>Bacillota</taxon>
        <taxon>Bacilli</taxon>
        <taxon>Bacillales</taxon>
        <taxon>Paenibacillaceae</taxon>
        <taxon>Paenibacillus</taxon>
    </lineage>
</organism>
<evidence type="ECO:0000313" key="2">
    <source>
        <dbReference type="EMBL" id="GGG01542.1"/>
    </source>
</evidence>
<dbReference type="RefSeq" id="WP_188530762.1">
    <property type="nucleotide sequence ID" value="NZ_BMGR01000005.1"/>
</dbReference>
<reference evidence="2" key="2">
    <citation type="submission" date="2020-09" db="EMBL/GenBank/DDBJ databases">
        <authorList>
            <person name="Sun Q."/>
            <person name="Zhou Y."/>
        </authorList>
    </citation>
    <scope>NUCLEOTIDE SEQUENCE</scope>
    <source>
        <strain evidence="2">CGMCC 1.12987</strain>
    </source>
</reference>
<protein>
    <recommendedName>
        <fullName evidence="4">Esterase</fullName>
    </recommendedName>
</protein>
<gene>
    <name evidence="2" type="ORF">GCM10010916_18360</name>
</gene>
<reference evidence="2" key="1">
    <citation type="journal article" date="2014" name="Int. J. Syst. Evol. Microbiol.">
        <title>Complete genome sequence of Corynebacterium casei LMG S-19264T (=DSM 44701T), isolated from a smear-ripened cheese.</title>
        <authorList>
            <consortium name="US DOE Joint Genome Institute (JGI-PGF)"/>
            <person name="Walter F."/>
            <person name="Albersmeier A."/>
            <person name="Kalinowski J."/>
            <person name="Ruckert C."/>
        </authorList>
    </citation>
    <scope>NUCLEOTIDE SEQUENCE</scope>
    <source>
        <strain evidence="2">CGMCC 1.12987</strain>
    </source>
</reference>
<evidence type="ECO:0000313" key="3">
    <source>
        <dbReference type="Proteomes" id="UP000644756"/>
    </source>
</evidence>
<sequence length="150" mass="17488">MTNHEIKNELPPNYEELKKSANRTSDWRERLAAVEELGNWNHKQTIDVLTRLMTSDPVYKIQEAAYRKLSAFGEDVSLPPKEKGELFKGITKILLRIKKSLPAGHTYDEFKEKLKKMRSDVYDTYEGEKGADFDQWLETKWAALTDKVRP</sequence>
<evidence type="ECO:0000256" key="1">
    <source>
        <dbReference type="SAM" id="MobiDB-lite"/>
    </source>
</evidence>
<dbReference type="InterPro" id="IPR011989">
    <property type="entry name" value="ARM-like"/>
</dbReference>
<accession>A0A917FSG0</accession>
<evidence type="ECO:0008006" key="4">
    <source>
        <dbReference type="Google" id="ProtNLM"/>
    </source>
</evidence>
<dbReference type="SUPFAM" id="SSF48371">
    <property type="entry name" value="ARM repeat"/>
    <property type="match status" value="1"/>
</dbReference>
<proteinExistence type="predicted"/>
<feature type="region of interest" description="Disordered" evidence="1">
    <location>
        <begin position="1"/>
        <end position="23"/>
    </location>
</feature>
<dbReference type="Pfam" id="PF13646">
    <property type="entry name" value="HEAT_2"/>
    <property type="match status" value="1"/>
</dbReference>
<dbReference type="AlphaFoldDB" id="A0A917FSG0"/>
<dbReference type="Gene3D" id="1.25.10.10">
    <property type="entry name" value="Leucine-rich Repeat Variant"/>
    <property type="match status" value="1"/>
</dbReference>
<keyword evidence="3" id="KW-1185">Reference proteome</keyword>
<dbReference type="InterPro" id="IPR016024">
    <property type="entry name" value="ARM-type_fold"/>
</dbReference>
<comment type="caution">
    <text evidence="2">The sequence shown here is derived from an EMBL/GenBank/DDBJ whole genome shotgun (WGS) entry which is preliminary data.</text>
</comment>
<dbReference type="Proteomes" id="UP000644756">
    <property type="component" value="Unassembled WGS sequence"/>
</dbReference>